<dbReference type="EMBL" id="FMJY01000013">
    <property type="protein sequence ID" value="SCO92812.1"/>
    <property type="molecule type" value="Genomic_DNA"/>
</dbReference>
<dbReference type="OrthoDB" id="5008430at2759"/>
<protein>
    <submittedName>
        <fullName evidence="1">Uncharacterized protein</fullName>
    </submittedName>
</protein>
<name>A0A2H3TW06_FUSOX</name>
<proteinExistence type="predicted"/>
<gene>
    <name evidence="1" type="ORF">FRV6_16940</name>
</gene>
<sequence length="204" mass="23369">MSTDDSYTNAIMTQQSENHAFNFHGGDSSCKRMAANLALFHRDAMRRSDTYHRMIHTVLAFGHVDVYVRNHLEHHSARVIWTLDPRFDTHLTRIEISRSAIEAQACMVPQTQRLKVIEILAISYLIHGVRKALRFDTQENPLKAAGNHQPEDDRLFIVRDEFVLQEERDSTTLSYPDGEDVLGSSSADTIGRICGEIREHRILL</sequence>
<dbReference type="AlphaFoldDB" id="A0A2H3TW06"/>
<organism evidence="1 2">
    <name type="scientific">Fusarium oxysporum</name>
    <name type="common">Fusarium vascular wilt</name>
    <dbReference type="NCBI Taxonomy" id="5507"/>
    <lineage>
        <taxon>Eukaryota</taxon>
        <taxon>Fungi</taxon>
        <taxon>Dikarya</taxon>
        <taxon>Ascomycota</taxon>
        <taxon>Pezizomycotina</taxon>
        <taxon>Sordariomycetes</taxon>
        <taxon>Hypocreomycetidae</taxon>
        <taxon>Hypocreales</taxon>
        <taxon>Nectriaceae</taxon>
        <taxon>Fusarium</taxon>
        <taxon>Fusarium oxysporum species complex</taxon>
    </lineage>
</organism>
<dbReference type="Proteomes" id="UP000219369">
    <property type="component" value="Unassembled WGS sequence"/>
</dbReference>
<evidence type="ECO:0000313" key="1">
    <source>
        <dbReference type="EMBL" id="SCO92812.1"/>
    </source>
</evidence>
<reference evidence="2" key="1">
    <citation type="submission" date="2016-09" db="EMBL/GenBank/DDBJ databases">
        <authorList>
            <person name="Guldener U."/>
        </authorList>
    </citation>
    <scope>NUCLEOTIDE SEQUENCE [LARGE SCALE GENOMIC DNA]</scope>
    <source>
        <strain evidence="2">V64-1</strain>
    </source>
</reference>
<evidence type="ECO:0000313" key="2">
    <source>
        <dbReference type="Proteomes" id="UP000219369"/>
    </source>
</evidence>
<accession>A0A2H3TW06</accession>
<dbReference type="VEuPathDB" id="FungiDB:FOXG_21533"/>
<dbReference type="VEuPathDB" id="FungiDB:FOIG_16120"/>
<dbReference type="VEuPathDB" id="FungiDB:FOMG_18814"/>